<evidence type="ECO:0000313" key="5">
    <source>
        <dbReference type="EMBL" id="QFJ55152.1"/>
    </source>
</evidence>
<dbReference type="InterPro" id="IPR036890">
    <property type="entry name" value="HATPase_C_sf"/>
</dbReference>
<dbReference type="PANTHER" id="PTHR34220:SF7">
    <property type="entry name" value="SENSOR HISTIDINE KINASE YPDA"/>
    <property type="match status" value="1"/>
</dbReference>
<organism evidence="5 6">
    <name type="scientific">Pseudobutyrivibrio xylanivorans</name>
    <dbReference type="NCBI Taxonomy" id="185007"/>
    <lineage>
        <taxon>Bacteria</taxon>
        <taxon>Bacillati</taxon>
        <taxon>Bacillota</taxon>
        <taxon>Clostridia</taxon>
        <taxon>Lachnospirales</taxon>
        <taxon>Lachnospiraceae</taxon>
        <taxon>Pseudobutyrivibrio</taxon>
    </lineage>
</organism>
<keyword evidence="1" id="KW-0175">Coiled coil</keyword>
<dbReference type="InterPro" id="IPR010559">
    <property type="entry name" value="Sig_transdc_His_kin_internal"/>
</dbReference>
<dbReference type="OrthoDB" id="9809348at2"/>
<dbReference type="Gene3D" id="3.30.565.10">
    <property type="entry name" value="Histidine kinase-like ATPase, C-terminal domain"/>
    <property type="match status" value="1"/>
</dbReference>
<proteinExistence type="predicted"/>
<feature type="domain" description="Signal transduction histidine kinase internal region" evidence="4">
    <location>
        <begin position="323"/>
        <end position="402"/>
    </location>
</feature>
<feature type="coiled-coil region" evidence="1">
    <location>
        <begin position="349"/>
        <end position="383"/>
    </location>
</feature>
<feature type="transmembrane region" description="Helical" evidence="2">
    <location>
        <begin position="21"/>
        <end position="45"/>
    </location>
</feature>
<evidence type="ECO:0000259" key="3">
    <source>
        <dbReference type="Pfam" id="PF02518"/>
    </source>
</evidence>
<dbReference type="GO" id="GO:0016020">
    <property type="term" value="C:membrane"/>
    <property type="evidence" value="ECO:0007669"/>
    <property type="project" value="InterPro"/>
</dbReference>
<dbReference type="EMBL" id="CP043028">
    <property type="protein sequence ID" value="QFJ55152.1"/>
    <property type="molecule type" value="Genomic_DNA"/>
</dbReference>
<evidence type="ECO:0000313" key="6">
    <source>
        <dbReference type="Proteomes" id="UP000327030"/>
    </source>
</evidence>
<dbReference type="KEGG" id="pxv:FXF36_09895"/>
<reference evidence="6" key="1">
    <citation type="submission" date="2019-08" db="EMBL/GenBank/DDBJ databases">
        <title>Complete Genome Sequence of the Polysaccharide-Degrading Rumen Bacterium Pseudobutyrivibrio xylanivorans MA3014.</title>
        <authorList>
            <person name="Palevich N."/>
            <person name="Maclean P.H."/>
            <person name="Kelly W.J."/>
            <person name="Leahy S.C."/>
            <person name="Rakonjac J."/>
            <person name="Attwood G.T."/>
        </authorList>
    </citation>
    <scope>NUCLEOTIDE SEQUENCE [LARGE SCALE GENOMIC DNA]</scope>
    <source>
        <strain evidence="6">MA3014</strain>
    </source>
</reference>
<name>A0A5P6VRW2_PSEXY</name>
<keyword evidence="2" id="KW-0472">Membrane</keyword>
<evidence type="ECO:0000259" key="4">
    <source>
        <dbReference type="Pfam" id="PF06580"/>
    </source>
</evidence>
<dbReference type="InterPro" id="IPR003594">
    <property type="entry name" value="HATPase_dom"/>
</dbReference>
<feature type="domain" description="Histidine kinase/HSP90-like ATPase" evidence="3">
    <location>
        <begin position="425"/>
        <end position="528"/>
    </location>
</feature>
<evidence type="ECO:0000256" key="1">
    <source>
        <dbReference type="SAM" id="Coils"/>
    </source>
</evidence>
<dbReference type="RefSeq" id="WP_151623673.1">
    <property type="nucleotide sequence ID" value="NZ_CP043028.1"/>
</dbReference>
<dbReference type="PANTHER" id="PTHR34220">
    <property type="entry name" value="SENSOR HISTIDINE KINASE YPDA"/>
    <property type="match status" value="1"/>
</dbReference>
<evidence type="ECO:0000256" key="2">
    <source>
        <dbReference type="SAM" id="Phobius"/>
    </source>
</evidence>
<dbReference type="Pfam" id="PF06580">
    <property type="entry name" value="His_kinase"/>
    <property type="match status" value="1"/>
</dbReference>
<dbReference type="SUPFAM" id="SSF55874">
    <property type="entry name" value="ATPase domain of HSP90 chaperone/DNA topoisomerase II/histidine kinase"/>
    <property type="match status" value="1"/>
</dbReference>
<dbReference type="Proteomes" id="UP000327030">
    <property type="component" value="Chromosome 1"/>
</dbReference>
<dbReference type="GO" id="GO:0000155">
    <property type="term" value="F:phosphorelay sensor kinase activity"/>
    <property type="evidence" value="ECO:0007669"/>
    <property type="project" value="InterPro"/>
</dbReference>
<keyword evidence="2" id="KW-0812">Transmembrane</keyword>
<dbReference type="Pfam" id="PF02518">
    <property type="entry name" value="HATPase_c"/>
    <property type="match status" value="1"/>
</dbReference>
<dbReference type="AlphaFoldDB" id="A0A5P6VRW2"/>
<feature type="transmembrane region" description="Helical" evidence="2">
    <location>
        <begin position="282"/>
        <end position="303"/>
    </location>
</feature>
<gene>
    <name evidence="5" type="ORF">FXF36_09895</name>
</gene>
<accession>A0A5P6VRW2</accession>
<keyword evidence="2" id="KW-1133">Transmembrane helix</keyword>
<sequence>MVKHSFNFGRIIEKANTKRKMILFYIAFVIIPILVIDTLVISGVYRAERASQEHMMENEANAINYTFFNQVDQAAKLGNALYSSLYVDNFLNRKYDSNLEYYNAYQKFFDDTLLKLVEGQSGLKFSIYLDNDTITNGGEFHKISQAYGTDWFKYMRASDRNKGLFFGRRKAADGKTQRTIYYFQKLNYYNNASNNLVLVIIDYAKCADSLANLNYENRAYICDGEKILLSNTKYSNVNKNFDEKTDTLEIAYTQNFEVYGQELTIDIINKNNPMINVMKGRWYQFLLLILVNLSLPLFVSSLMSTAYKNKLKEQETVVARKNAELLALHSQINPHFLFNALESIRMHSLLKQETETSEMVERLAKLQRQYTEWNEDEVSIEKEIEFVKAYLELQKYRFGDRLSFEIDVDDECLNLLIPKLTIVTFVENACVHGIESKITPGWIFVRISSDGEFLTLEIEDTGNGMEDEESKTLLRKMRFANIEMLKEKGRVGIVNACLRLKMISEEETTFDLDSEPGTGTLVQIKVPVKYLKGLY</sequence>
<dbReference type="InterPro" id="IPR050640">
    <property type="entry name" value="Bact_2-comp_sensor_kinase"/>
</dbReference>
<protein>
    <submittedName>
        <fullName evidence="5">Signal transduction protein</fullName>
    </submittedName>
</protein>